<evidence type="ECO:0000256" key="1">
    <source>
        <dbReference type="SAM" id="Coils"/>
    </source>
</evidence>
<keyword evidence="3" id="KW-1185">Reference proteome</keyword>
<feature type="coiled-coil region" evidence="1">
    <location>
        <begin position="23"/>
        <end position="50"/>
    </location>
</feature>
<evidence type="ECO:0000313" key="3">
    <source>
        <dbReference type="Proteomes" id="UP000271624"/>
    </source>
</evidence>
<dbReference type="OrthoDB" id="490823at2"/>
<accession>A0A3S1CG96</accession>
<dbReference type="RefSeq" id="WP_019495708.1">
    <property type="nucleotide sequence ID" value="NZ_RSCL01000015.1"/>
</dbReference>
<protein>
    <submittedName>
        <fullName evidence="2">Uncharacterized protein</fullName>
    </submittedName>
</protein>
<evidence type="ECO:0000313" key="2">
    <source>
        <dbReference type="EMBL" id="RUT02866.1"/>
    </source>
</evidence>
<gene>
    <name evidence="2" type="ORF">DSM106972_057860</name>
</gene>
<organism evidence="2 3">
    <name type="scientific">Dulcicalothrix desertica PCC 7102</name>
    <dbReference type="NCBI Taxonomy" id="232991"/>
    <lineage>
        <taxon>Bacteria</taxon>
        <taxon>Bacillati</taxon>
        <taxon>Cyanobacteriota</taxon>
        <taxon>Cyanophyceae</taxon>
        <taxon>Nostocales</taxon>
        <taxon>Calotrichaceae</taxon>
        <taxon>Dulcicalothrix</taxon>
    </lineage>
</organism>
<comment type="caution">
    <text evidence="2">The sequence shown here is derived from an EMBL/GenBank/DDBJ whole genome shotgun (WGS) entry which is preliminary data.</text>
</comment>
<dbReference type="EMBL" id="RSCL01000015">
    <property type="protein sequence ID" value="RUT02866.1"/>
    <property type="molecule type" value="Genomic_DNA"/>
</dbReference>
<keyword evidence="1" id="KW-0175">Coiled coil</keyword>
<dbReference type="Proteomes" id="UP000271624">
    <property type="component" value="Unassembled WGS sequence"/>
</dbReference>
<reference evidence="2" key="1">
    <citation type="submission" date="2018-12" db="EMBL/GenBank/DDBJ databases">
        <authorList>
            <person name="Will S."/>
            <person name="Neumann-Schaal M."/>
            <person name="Henke P."/>
        </authorList>
    </citation>
    <scope>NUCLEOTIDE SEQUENCE</scope>
    <source>
        <strain evidence="2">PCC 7102</strain>
    </source>
</reference>
<sequence length="115" mass="13096">MTDTTNERLDWTEAGLDRQVDVNADLRTSVEILRNRNESLQATVADLRFKVEALMSIALQQQKNFGLVAEELKQQKQDISQLTKFQCNTNQAIDKVGIILEKMVIQQSKEKGIDC</sequence>
<dbReference type="AlphaFoldDB" id="A0A3S1CG96"/>
<reference evidence="2" key="2">
    <citation type="journal article" date="2019" name="Genome Biol. Evol.">
        <title>Day and night: Metabolic profiles and evolutionary relationships of six axenic non-marine cyanobacteria.</title>
        <authorList>
            <person name="Will S.E."/>
            <person name="Henke P."/>
            <person name="Boedeker C."/>
            <person name="Huang S."/>
            <person name="Brinkmann H."/>
            <person name="Rohde M."/>
            <person name="Jarek M."/>
            <person name="Friedl T."/>
            <person name="Seufert S."/>
            <person name="Schumacher M."/>
            <person name="Overmann J."/>
            <person name="Neumann-Schaal M."/>
            <person name="Petersen J."/>
        </authorList>
    </citation>
    <scope>NUCLEOTIDE SEQUENCE [LARGE SCALE GENOMIC DNA]</scope>
    <source>
        <strain evidence="2">PCC 7102</strain>
    </source>
</reference>
<proteinExistence type="predicted"/>
<name>A0A3S1CG96_9CYAN</name>